<dbReference type="GO" id="GO:0004519">
    <property type="term" value="F:endonuclease activity"/>
    <property type="evidence" value="ECO:0007669"/>
    <property type="project" value="UniProtKB-KW"/>
</dbReference>
<comment type="similarity">
    <text evidence="1">Belongs to the Rv1128c/1148c/1588c/1702c/1945/3466 family.</text>
</comment>
<keyword evidence="3" id="KW-0255">Endonuclease</keyword>
<dbReference type="AlphaFoldDB" id="A0A1H1U9E7"/>
<dbReference type="InterPro" id="IPR003870">
    <property type="entry name" value="DUF222"/>
</dbReference>
<accession>A0A1H1U9E7</accession>
<organism evidence="3 4">
    <name type="scientific">Friedmanniella luteola</name>
    <dbReference type="NCBI Taxonomy" id="546871"/>
    <lineage>
        <taxon>Bacteria</taxon>
        <taxon>Bacillati</taxon>
        <taxon>Actinomycetota</taxon>
        <taxon>Actinomycetes</taxon>
        <taxon>Propionibacteriales</taxon>
        <taxon>Nocardioidaceae</taxon>
        <taxon>Friedmanniella</taxon>
    </lineage>
</organism>
<evidence type="ECO:0000313" key="3">
    <source>
        <dbReference type="EMBL" id="SDS68886.1"/>
    </source>
</evidence>
<dbReference type="STRING" id="546871.SAMN04488543_2199"/>
<reference evidence="3 4" key="1">
    <citation type="submission" date="2016-10" db="EMBL/GenBank/DDBJ databases">
        <authorList>
            <person name="de Groot N.N."/>
        </authorList>
    </citation>
    <scope>NUCLEOTIDE SEQUENCE [LARGE SCALE GENOMIC DNA]</scope>
    <source>
        <strain evidence="3 4">DSM 21741</strain>
    </source>
</reference>
<dbReference type="Proteomes" id="UP000199092">
    <property type="component" value="Chromosome I"/>
</dbReference>
<dbReference type="EMBL" id="LT629749">
    <property type="protein sequence ID" value="SDS68886.1"/>
    <property type="molecule type" value="Genomic_DNA"/>
</dbReference>
<dbReference type="GO" id="GO:0003676">
    <property type="term" value="F:nucleic acid binding"/>
    <property type="evidence" value="ECO:0007669"/>
    <property type="project" value="InterPro"/>
</dbReference>
<dbReference type="CDD" id="cd00085">
    <property type="entry name" value="HNHc"/>
    <property type="match status" value="1"/>
</dbReference>
<dbReference type="SMART" id="SM00507">
    <property type="entry name" value="HNHc"/>
    <property type="match status" value="1"/>
</dbReference>
<dbReference type="InterPro" id="IPR003615">
    <property type="entry name" value="HNH_nuc"/>
</dbReference>
<dbReference type="OrthoDB" id="3634417at2"/>
<dbReference type="RefSeq" id="WP_157720432.1">
    <property type="nucleotide sequence ID" value="NZ_LT629749.1"/>
</dbReference>
<evidence type="ECO:0000259" key="2">
    <source>
        <dbReference type="SMART" id="SM00507"/>
    </source>
</evidence>
<evidence type="ECO:0000313" key="4">
    <source>
        <dbReference type="Proteomes" id="UP000199092"/>
    </source>
</evidence>
<dbReference type="InterPro" id="IPR002711">
    <property type="entry name" value="HNH"/>
</dbReference>
<dbReference type="GO" id="GO:0008270">
    <property type="term" value="F:zinc ion binding"/>
    <property type="evidence" value="ECO:0007669"/>
    <property type="project" value="InterPro"/>
</dbReference>
<sequence>MRWGRPRQWPGGWRRSTRPWPTCWPRWRRAAWTSWTPSVWWPSCRTWSWCGTRLPLVDHRALRDAAARDVAGTLGQGRLTRVLTQALRISPAEAYRRVRASEQVGDRVSPLGALLPPLRPGLAAAQRDGRVTPDQVEIIRRGLLRVDGPGYDRAAVSRGDRELTDLALVFGPGDLRVCTERWVDHLDGDGSRPQERLNEDRRHVELRAARDGSWRGELRLTGPVGVKLRAVLDPLARPRTDTVPGLQVGTVEVPDERTHGQRVHDALEEVCDRILRSGDLPESGGIPATVLVTIDHDSLRERTGFGQTSDGTLIPTGTLLELASAAEIIPTVLDRAGAVLTLGRTRRIASPSQTLALAARDRGCSFPGCDLPPTWCERHHIVPWIEGGPTDLDNLTLLCRYHHHNFASRGWTCRLGEDRLPEWIPPRLVDHDQQPLRNTRLALPRTGPPVRAPALTSTG</sequence>
<dbReference type="Pfam" id="PF02720">
    <property type="entry name" value="DUF222"/>
    <property type="match status" value="1"/>
</dbReference>
<gene>
    <name evidence="3" type="ORF">SAMN04488543_2199</name>
</gene>
<protein>
    <submittedName>
        <fullName evidence="3">HNH endonuclease</fullName>
    </submittedName>
</protein>
<evidence type="ECO:0000256" key="1">
    <source>
        <dbReference type="ARBA" id="ARBA00023450"/>
    </source>
</evidence>
<keyword evidence="3" id="KW-0378">Hydrolase</keyword>
<dbReference type="Gene3D" id="1.10.30.50">
    <property type="match status" value="1"/>
</dbReference>
<name>A0A1H1U9E7_9ACTN</name>
<feature type="domain" description="HNH nuclease" evidence="2">
    <location>
        <begin position="352"/>
        <end position="404"/>
    </location>
</feature>
<keyword evidence="3" id="KW-0540">Nuclease</keyword>
<keyword evidence="4" id="KW-1185">Reference proteome</keyword>
<proteinExistence type="inferred from homology"/>
<dbReference type="Pfam" id="PF01844">
    <property type="entry name" value="HNH"/>
    <property type="match status" value="1"/>
</dbReference>